<gene>
    <name evidence="2" type="ORF">DFR41_10837</name>
</gene>
<accession>A0A370FAF3</accession>
<dbReference type="InterPro" id="IPR009081">
    <property type="entry name" value="PP-bd_ACP"/>
</dbReference>
<sequence length="79" mass="8524">MTTPAEIEQQLIALIQSAILKKVDPEVPLLESGLLDSVAAVELMLAIESRFGCTVPITEAQEHLYSVRTLTDFVVANAA</sequence>
<dbReference type="GO" id="GO:0016874">
    <property type="term" value="F:ligase activity"/>
    <property type="evidence" value="ECO:0007669"/>
    <property type="project" value="UniProtKB-KW"/>
</dbReference>
<dbReference type="AlphaFoldDB" id="A0A370FAF3"/>
<name>A0A370FAF3_9BURK</name>
<dbReference type="STRING" id="433924.NS331_22400"/>
<keyword evidence="3" id="KW-1185">Reference proteome</keyword>
<protein>
    <submittedName>
        <fullName evidence="2">D-alanine--poly(Phosphoribitol) ligase subunit 2</fullName>
    </submittedName>
</protein>
<dbReference type="EMBL" id="QQAV01000008">
    <property type="protein sequence ID" value="RDI21913.1"/>
    <property type="molecule type" value="Genomic_DNA"/>
</dbReference>
<dbReference type="SUPFAM" id="SSF47336">
    <property type="entry name" value="ACP-like"/>
    <property type="match status" value="1"/>
</dbReference>
<evidence type="ECO:0000259" key="1">
    <source>
        <dbReference type="PROSITE" id="PS50075"/>
    </source>
</evidence>
<keyword evidence="2" id="KW-0436">Ligase</keyword>
<organism evidence="2 3">
    <name type="scientific">Pseudacidovorax intermedius</name>
    <dbReference type="NCBI Taxonomy" id="433924"/>
    <lineage>
        <taxon>Bacteria</taxon>
        <taxon>Pseudomonadati</taxon>
        <taxon>Pseudomonadota</taxon>
        <taxon>Betaproteobacteria</taxon>
        <taxon>Burkholderiales</taxon>
        <taxon>Comamonadaceae</taxon>
        <taxon>Pseudacidovorax</taxon>
    </lineage>
</organism>
<dbReference type="Gene3D" id="1.10.1200.10">
    <property type="entry name" value="ACP-like"/>
    <property type="match status" value="1"/>
</dbReference>
<feature type="domain" description="Carrier" evidence="1">
    <location>
        <begin position="2"/>
        <end position="79"/>
    </location>
</feature>
<dbReference type="RefSeq" id="WP_017760834.1">
    <property type="nucleotide sequence ID" value="NZ_QQAV01000008.1"/>
</dbReference>
<evidence type="ECO:0000313" key="3">
    <source>
        <dbReference type="Proteomes" id="UP000255265"/>
    </source>
</evidence>
<reference evidence="2 3" key="1">
    <citation type="submission" date="2018-07" db="EMBL/GenBank/DDBJ databases">
        <title>Genomic Encyclopedia of Type Strains, Phase IV (KMG-IV): sequencing the most valuable type-strain genomes for metagenomic binning, comparative biology and taxonomic classification.</title>
        <authorList>
            <person name="Goeker M."/>
        </authorList>
    </citation>
    <scope>NUCLEOTIDE SEQUENCE [LARGE SCALE GENOMIC DNA]</scope>
    <source>
        <strain evidence="2 3">DSM 21352</strain>
    </source>
</reference>
<dbReference type="OrthoDB" id="6905271at2"/>
<proteinExistence type="predicted"/>
<evidence type="ECO:0000313" key="2">
    <source>
        <dbReference type="EMBL" id="RDI21913.1"/>
    </source>
</evidence>
<dbReference type="Pfam" id="PF00550">
    <property type="entry name" value="PP-binding"/>
    <property type="match status" value="1"/>
</dbReference>
<dbReference type="InterPro" id="IPR036736">
    <property type="entry name" value="ACP-like_sf"/>
</dbReference>
<dbReference type="PROSITE" id="PS50075">
    <property type="entry name" value="CARRIER"/>
    <property type="match status" value="1"/>
</dbReference>
<dbReference type="Proteomes" id="UP000255265">
    <property type="component" value="Unassembled WGS sequence"/>
</dbReference>
<comment type="caution">
    <text evidence="2">The sequence shown here is derived from an EMBL/GenBank/DDBJ whole genome shotgun (WGS) entry which is preliminary data.</text>
</comment>